<evidence type="ECO:0000313" key="5">
    <source>
        <dbReference type="Proteomes" id="UP001343257"/>
    </source>
</evidence>
<dbReference type="RefSeq" id="WP_328277026.1">
    <property type="nucleotide sequence ID" value="NZ_JARTLD010000023.1"/>
</dbReference>
<reference evidence="4 5" key="1">
    <citation type="submission" date="2023-03" db="EMBL/GenBank/DDBJ databases">
        <title>Bacillus Genome Sequencing.</title>
        <authorList>
            <person name="Dunlap C."/>
        </authorList>
    </citation>
    <scope>NUCLEOTIDE SEQUENCE [LARGE SCALE GENOMIC DNA]</scope>
    <source>
        <strain evidence="4 5">NRS-52</strain>
    </source>
</reference>
<feature type="domain" description="N-acetyltransferase" evidence="3">
    <location>
        <begin position="156"/>
        <end position="292"/>
    </location>
</feature>
<dbReference type="CDD" id="cd04301">
    <property type="entry name" value="NAT_SF"/>
    <property type="match status" value="2"/>
</dbReference>
<dbReference type="Gene3D" id="3.40.630.30">
    <property type="match status" value="2"/>
</dbReference>
<dbReference type="PROSITE" id="PS51186">
    <property type="entry name" value="GNAT"/>
    <property type="match status" value="2"/>
</dbReference>
<accession>A0ABU6PSM3</accession>
<dbReference type="EMBL" id="JARTLD010000023">
    <property type="protein sequence ID" value="MED5017374.1"/>
    <property type="molecule type" value="Genomic_DNA"/>
</dbReference>
<dbReference type="GO" id="GO:0016746">
    <property type="term" value="F:acyltransferase activity"/>
    <property type="evidence" value="ECO:0007669"/>
    <property type="project" value="UniProtKB-KW"/>
</dbReference>
<proteinExistence type="predicted"/>
<gene>
    <name evidence="4" type="ORF">P9847_08635</name>
</gene>
<dbReference type="EC" id="2.3.1.-" evidence="4"/>
<keyword evidence="1 4" id="KW-0808">Transferase</keyword>
<dbReference type="Proteomes" id="UP001343257">
    <property type="component" value="Unassembled WGS sequence"/>
</dbReference>
<dbReference type="InterPro" id="IPR050680">
    <property type="entry name" value="YpeA/RimI_acetyltransf"/>
</dbReference>
<dbReference type="InterPro" id="IPR016181">
    <property type="entry name" value="Acyl_CoA_acyltransferase"/>
</dbReference>
<evidence type="ECO:0000256" key="1">
    <source>
        <dbReference type="ARBA" id="ARBA00022679"/>
    </source>
</evidence>
<evidence type="ECO:0000313" key="4">
    <source>
        <dbReference type="EMBL" id="MED5017374.1"/>
    </source>
</evidence>
<dbReference type="InterPro" id="IPR013653">
    <property type="entry name" value="GCN5-like_dom"/>
</dbReference>
<comment type="caution">
    <text evidence="4">The sequence shown here is derived from an EMBL/GenBank/DDBJ whole genome shotgun (WGS) entry which is preliminary data.</text>
</comment>
<protein>
    <submittedName>
        <fullName evidence="4">GNAT family N-acetyltransferase</fullName>
        <ecNumber evidence="4">2.3.1.-</ecNumber>
    </submittedName>
</protein>
<name>A0ABU6PSM3_9BACL</name>
<feature type="domain" description="N-acetyltransferase" evidence="3">
    <location>
        <begin position="4"/>
        <end position="149"/>
    </location>
</feature>
<dbReference type="PANTHER" id="PTHR43420">
    <property type="entry name" value="ACETYLTRANSFERASE"/>
    <property type="match status" value="1"/>
</dbReference>
<dbReference type="PANTHER" id="PTHR43420:SF12">
    <property type="entry name" value="N-ACETYLTRANSFERASE DOMAIN-CONTAINING PROTEIN"/>
    <property type="match status" value="1"/>
</dbReference>
<sequence length="294" mass="33645">MDNLLLAPYQPERDKAEIRAMLSGNELFDELFLKSERMFADGIFVARYNGVIAAFLGIDGLKRKAETTIFVSKAYRRMGIGTKLIKKSDALLSRSEAVERSMGACIDGDPATLQFLYKNGYYISYSSYTMERDCGPLPESHIFARQYEDEDYLICQNISEIAFFKMHEQVGMLPAYYFPPNDRERKSFAANKNNIYVMLVDDEIVAVGIIDGKELSHVSVRHDLQSRGYGRAFVAYLVNEIMRRGETVVKLGVIKGNPAKHLYESLGFKETSLHHWLTKYYRPDTRLSRPPVQE</sequence>
<evidence type="ECO:0000259" key="3">
    <source>
        <dbReference type="PROSITE" id="PS51186"/>
    </source>
</evidence>
<dbReference type="Pfam" id="PF00583">
    <property type="entry name" value="Acetyltransf_1"/>
    <property type="match status" value="1"/>
</dbReference>
<dbReference type="Pfam" id="PF08445">
    <property type="entry name" value="FR47"/>
    <property type="match status" value="1"/>
</dbReference>
<organism evidence="4 5">
    <name type="scientific">Paenibacillus chibensis</name>
    <dbReference type="NCBI Taxonomy" id="59846"/>
    <lineage>
        <taxon>Bacteria</taxon>
        <taxon>Bacillati</taxon>
        <taxon>Bacillota</taxon>
        <taxon>Bacilli</taxon>
        <taxon>Bacillales</taxon>
        <taxon>Paenibacillaceae</taxon>
        <taxon>Paenibacillus</taxon>
    </lineage>
</organism>
<keyword evidence="5" id="KW-1185">Reference proteome</keyword>
<evidence type="ECO:0000256" key="2">
    <source>
        <dbReference type="ARBA" id="ARBA00023315"/>
    </source>
</evidence>
<keyword evidence="2 4" id="KW-0012">Acyltransferase</keyword>
<dbReference type="InterPro" id="IPR000182">
    <property type="entry name" value="GNAT_dom"/>
</dbReference>
<dbReference type="SUPFAM" id="SSF55729">
    <property type="entry name" value="Acyl-CoA N-acyltransferases (Nat)"/>
    <property type="match status" value="2"/>
</dbReference>